<keyword evidence="3" id="KW-1185">Reference proteome</keyword>
<evidence type="ECO:0000256" key="1">
    <source>
        <dbReference type="SAM" id="Phobius"/>
    </source>
</evidence>
<dbReference type="RefSeq" id="WP_345466910.1">
    <property type="nucleotide sequence ID" value="NZ_BAABHF010000024.1"/>
</dbReference>
<evidence type="ECO:0000313" key="3">
    <source>
        <dbReference type="Proteomes" id="UP001500503"/>
    </source>
</evidence>
<evidence type="ECO:0000313" key="2">
    <source>
        <dbReference type="EMBL" id="GAA4499129.1"/>
    </source>
</evidence>
<gene>
    <name evidence="2" type="ORF">GCM10023191_045460</name>
</gene>
<comment type="caution">
    <text evidence="2">The sequence shown here is derived from an EMBL/GenBank/DDBJ whole genome shotgun (WGS) entry which is preliminary data.</text>
</comment>
<dbReference type="EMBL" id="BAABHF010000024">
    <property type="protein sequence ID" value="GAA4499129.1"/>
    <property type="molecule type" value="Genomic_DNA"/>
</dbReference>
<feature type="transmembrane region" description="Helical" evidence="1">
    <location>
        <begin position="97"/>
        <end position="117"/>
    </location>
</feature>
<keyword evidence="1" id="KW-1133">Transmembrane helix</keyword>
<feature type="transmembrane region" description="Helical" evidence="1">
    <location>
        <begin position="129"/>
        <end position="150"/>
    </location>
</feature>
<protein>
    <submittedName>
        <fullName evidence="2">Uncharacterized protein</fullName>
    </submittedName>
</protein>
<keyword evidence="1" id="KW-0812">Transmembrane</keyword>
<accession>A0ABP8QB33</accession>
<feature type="transmembrane region" description="Helical" evidence="1">
    <location>
        <begin position="31"/>
        <end position="55"/>
    </location>
</feature>
<keyword evidence="1" id="KW-0472">Membrane</keyword>
<proteinExistence type="predicted"/>
<organism evidence="2 3">
    <name type="scientific">Actinoallomurus oryzae</name>
    <dbReference type="NCBI Taxonomy" id="502180"/>
    <lineage>
        <taxon>Bacteria</taxon>
        <taxon>Bacillati</taxon>
        <taxon>Actinomycetota</taxon>
        <taxon>Actinomycetes</taxon>
        <taxon>Streptosporangiales</taxon>
        <taxon>Thermomonosporaceae</taxon>
        <taxon>Actinoallomurus</taxon>
    </lineage>
</organism>
<sequence>MLPPDFGPEASEHGRAPIRRVRTIGRRGRPLSLVVAVALFTAFWLCSVGMATWGIARAHEGGDASDIAYIVFWTLAFALLAWRAWRGGRVAIAFMSRVGTLIGALFLAAMVPFTVLFVVEPAGGSVLDFVPYMLPMLFSGAALLTAGLLLRRGEVSRWSGF</sequence>
<dbReference type="Proteomes" id="UP001500503">
    <property type="component" value="Unassembled WGS sequence"/>
</dbReference>
<feature type="transmembrane region" description="Helical" evidence="1">
    <location>
        <begin position="67"/>
        <end position="85"/>
    </location>
</feature>
<reference evidence="3" key="1">
    <citation type="journal article" date="2019" name="Int. J. Syst. Evol. Microbiol.">
        <title>The Global Catalogue of Microorganisms (GCM) 10K type strain sequencing project: providing services to taxonomists for standard genome sequencing and annotation.</title>
        <authorList>
            <consortium name="The Broad Institute Genomics Platform"/>
            <consortium name="The Broad Institute Genome Sequencing Center for Infectious Disease"/>
            <person name="Wu L."/>
            <person name="Ma J."/>
        </authorList>
    </citation>
    <scope>NUCLEOTIDE SEQUENCE [LARGE SCALE GENOMIC DNA]</scope>
    <source>
        <strain evidence="3">JCM 17933</strain>
    </source>
</reference>
<name>A0ABP8QB33_9ACTN</name>